<sequence>MRKLPSPYGLPNSFRSKTVCWVYCQPGNTSLRDVVQISRNCFKVLSTPVMAIAEHLSRSFRQFQFFLTHRVIIQRSSKMSAADFRSFGSKD</sequence>
<evidence type="ECO:0000313" key="2">
    <source>
        <dbReference type="Proteomes" id="UP000887013"/>
    </source>
</evidence>
<organism evidence="1 2">
    <name type="scientific">Nephila pilipes</name>
    <name type="common">Giant wood spider</name>
    <name type="synonym">Nephila maculata</name>
    <dbReference type="NCBI Taxonomy" id="299642"/>
    <lineage>
        <taxon>Eukaryota</taxon>
        <taxon>Metazoa</taxon>
        <taxon>Ecdysozoa</taxon>
        <taxon>Arthropoda</taxon>
        <taxon>Chelicerata</taxon>
        <taxon>Arachnida</taxon>
        <taxon>Araneae</taxon>
        <taxon>Araneomorphae</taxon>
        <taxon>Entelegynae</taxon>
        <taxon>Araneoidea</taxon>
        <taxon>Nephilidae</taxon>
        <taxon>Nephila</taxon>
    </lineage>
</organism>
<name>A0A8X6KHJ3_NEPPI</name>
<protein>
    <submittedName>
        <fullName evidence="1">Uncharacterized protein</fullName>
    </submittedName>
</protein>
<dbReference type="Proteomes" id="UP000887013">
    <property type="component" value="Unassembled WGS sequence"/>
</dbReference>
<dbReference type="AlphaFoldDB" id="A0A8X6KHJ3"/>
<comment type="caution">
    <text evidence="1">The sequence shown here is derived from an EMBL/GenBank/DDBJ whole genome shotgun (WGS) entry which is preliminary data.</text>
</comment>
<evidence type="ECO:0000313" key="1">
    <source>
        <dbReference type="EMBL" id="GFS49482.1"/>
    </source>
</evidence>
<dbReference type="EMBL" id="BMAW01045360">
    <property type="protein sequence ID" value="GFS49482.1"/>
    <property type="molecule type" value="Genomic_DNA"/>
</dbReference>
<accession>A0A8X6KHJ3</accession>
<gene>
    <name evidence="1" type="ORF">NPIL_411551</name>
</gene>
<proteinExistence type="predicted"/>
<keyword evidence="2" id="KW-1185">Reference proteome</keyword>
<reference evidence="1" key="1">
    <citation type="submission" date="2020-08" db="EMBL/GenBank/DDBJ databases">
        <title>Multicomponent nature underlies the extraordinary mechanical properties of spider dragline silk.</title>
        <authorList>
            <person name="Kono N."/>
            <person name="Nakamura H."/>
            <person name="Mori M."/>
            <person name="Yoshida Y."/>
            <person name="Ohtoshi R."/>
            <person name="Malay A.D."/>
            <person name="Moran D.A.P."/>
            <person name="Tomita M."/>
            <person name="Numata K."/>
            <person name="Arakawa K."/>
        </authorList>
    </citation>
    <scope>NUCLEOTIDE SEQUENCE</scope>
</reference>